<evidence type="ECO:0000256" key="8">
    <source>
        <dbReference type="SAM" id="Phobius"/>
    </source>
</evidence>
<name>A0ABS7NW45_9NOCA</name>
<keyword evidence="4" id="KW-1003">Cell membrane</keyword>
<keyword evidence="6 8" id="KW-1133">Transmembrane helix</keyword>
<evidence type="ECO:0000256" key="4">
    <source>
        <dbReference type="ARBA" id="ARBA00022475"/>
    </source>
</evidence>
<protein>
    <submittedName>
        <fullName evidence="9">AzlC family ABC transporter permease</fullName>
    </submittedName>
</protein>
<evidence type="ECO:0000256" key="2">
    <source>
        <dbReference type="ARBA" id="ARBA00010735"/>
    </source>
</evidence>
<accession>A0ABS7NW45</accession>
<feature type="transmembrane region" description="Helical" evidence="8">
    <location>
        <begin position="164"/>
        <end position="182"/>
    </location>
</feature>
<reference evidence="9 10" key="1">
    <citation type="submission" date="2020-06" db="EMBL/GenBank/DDBJ databases">
        <title>Taxonomy, biology and ecology of Rhodococcus bacteria occurring in California pistachio and other woody hosts as revealed by genome sequence analyses.</title>
        <authorList>
            <person name="Gai Y."/>
            <person name="Riely B."/>
        </authorList>
    </citation>
    <scope>NUCLEOTIDE SEQUENCE [LARGE SCALE GENOMIC DNA]</scope>
    <source>
        <strain evidence="9 10">BP-284</strain>
    </source>
</reference>
<sequence>MRSMMRTIRHDPDVAVRDILVVCLADALVGASLGAIAVASGLPWWLPVLLSVVVFAGASQFVFVGVLASGGTVLAAALGALLINGRLTPLAFSVAPLLGDKAATRLLGAHLVTDESVAFATAATTTAGRRRTYWFSSIVLFVLWNLGVLVGTAVGSVVADSDALGLDAAFPAVVLALVMPALRDRITRRAALAGAVVALLANTVVPAGVSVVVALAVVVPIVLRRERSAS</sequence>
<dbReference type="InterPro" id="IPR011606">
    <property type="entry name" value="Brnchd-chn_aa_trnsp_permease"/>
</dbReference>
<dbReference type="Proteomes" id="UP001520140">
    <property type="component" value="Unassembled WGS sequence"/>
</dbReference>
<feature type="transmembrane region" description="Helical" evidence="8">
    <location>
        <begin position="194"/>
        <end position="223"/>
    </location>
</feature>
<comment type="similarity">
    <text evidence="2">Belongs to the AzlC family.</text>
</comment>
<dbReference type="PANTHER" id="PTHR34979:SF1">
    <property type="entry name" value="INNER MEMBRANE PROTEIN YGAZ"/>
    <property type="match status" value="1"/>
</dbReference>
<gene>
    <name evidence="9" type="ORF">HQ605_15730</name>
</gene>
<evidence type="ECO:0000313" key="10">
    <source>
        <dbReference type="Proteomes" id="UP001520140"/>
    </source>
</evidence>
<evidence type="ECO:0000256" key="7">
    <source>
        <dbReference type="ARBA" id="ARBA00023136"/>
    </source>
</evidence>
<evidence type="ECO:0000256" key="5">
    <source>
        <dbReference type="ARBA" id="ARBA00022692"/>
    </source>
</evidence>
<dbReference type="EMBL" id="JABUKG010000018">
    <property type="protein sequence ID" value="MBY6322279.1"/>
    <property type="molecule type" value="Genomic_DNA"/>
</dbReference>
<evidence type="ECO:0000313" key="9">
    <source>
        <dbReference type="EMBL" id="MBY6322279.1"/>
    </source>
</evidence>
<comment type="subcellular location">
    <subcellularLocation>
        <location evidence="1">Cell membrane</location>
        <topology evidence="1">Multi-pass membrane protein</topology>
    </subcellularLocation>
</comment>
<keyword evidence="3" id="KW-0813">Transport</keyword>
<proteinExistence type="inferred from homology"/>
<feature type="transmembrane region" description="Helical" evidence="8">
    <location>
        <begin position="138"/>
        <end position="158"/>
    </location>
</feature>
<evidence type="ECO:0000256" key="3">
    <source>
        <dbReference type="ARBA" id="ARBA00022448"/>
    </source>
</evidence>
<keyword evidence="5 8" id="KW-0812">Transmembrane</keyword>
<evidence type="ECO:0000256" key="6">
    <source>
        <dbReference type="ARBA" id="ARBA00022989"/>
    </source>
</evidence>
<keyword evidence="10" id="KW-1185">Reference proteome</keyword>
<feature type="transmembrane region" description="Helical" evidence="8">
    <location>
        <begin position="58"/>
        <end position="83"/>
    </location>
</feature>
<keyword evidence="7 8" id="KW-0472">Membrane</keyword>
<dbReference type="Pfam" id="PF03591">
    <property type="entry name" value="AzlC"/>
    <property type="match status" value="1"/>
</dbReference>
<feature type="transmembrane region" description="Helical" evidence="8">
    <location>
        <begin position="20"/>
        <end position="46"/>
    </location>
</feature>
<organism evidence="9 10">
    <name type="scientific">Rhodococcoides kroppenstedtii</name>
    <dbReference type="NCBI Taxonomy" id="293050"/>
    <lineage>
        <taxon>Bacteria</taxon>
        <taxon>Bacillati</taxon>
        <taxon>Actinomycetota</taxon>
        <taxon>Actinomycetes</taxon>
        <taxon>Mycobacteriales</taxon>
        <taxon>Nocardiaceae</taxon>
        <taxon>Rhodococcoides</taxon>
    </lineage>
</organism>
<comment type="caution">
    <text evidence="9">The sequence shown here is derived from an EMBL/GenBank/DDBJ whole genome shotgun (WGS) entry which is preliminary data.</text>
</comment>
<dbReference type="PANTHER" id="PTHR34979">
    <property type="entry name" value="INNER MEMBRANE PROTEIN YGAZ"/>
    <property type="match status" value="1"/>
</dbReference>
<evidence type="ECO:0000256" key="1">
    <source>
        <dbReference type="ARBA" id="ARBA00004651"/>
    </source>
</evidence>